<accession>Q8KJR7</accession>
<keyword evidence="3 5" id="KW-1133">Transmembrane helix</keyword>
<feature type="transmembrane region" description="Helical" evidence="5">
    <location>
        <begin position="85"/>
        <end position="104"/>
    </location>
</feature>
<dbReference type="InterPro" id="IPR003339">
    <property type="entry name" value="ABC/ECF_trnsptr_transmembrane"/>
</dbReference>
<evidence type="ECO:0000256" key="3">
    <source>
        <dbReference type="ARBA" id="ARBA00022989"/>
    </source>
</evidence>
<dbReference type="EMBL" id="AJ312188">
    <property type="protein sequence ID" value="CAC85368.1"/>
    <property type="molecule type" value="Genomic_DNA"/>
</dbReference>
<reference evidence="6" key="2">
    <citation type="journal article" date="2008" name="Appl. Environ. Microbiol.">
        <title>Possible Involvement of an Extracellular Superoxide Dismutase (SodA) as a Radical Scavenger in Poly(cis-1,4-Isoprene) Degradation.</title>
        <authorList>
            <person name="Schulte C."/>
            <person name="Arenskotter M."/>
            <person name="Berekaa M.M."/>
            <person name="Arenskotter Q."/>
            <person name="Priefert H."/>
            <person name="Steinbuchel A."/>
        </authorList>
    </citation>
    <scope>NUCLEOTIDE SEQUENCE</scope>
    <source>
        <strain evidence="6">Kb2</strain>
    </source>
</reference>
<comment type="subcellular location">
    <subcellularLocation>
        <location evidence="1">Membrane</location>
        <topology evidence="1">Multi-pass membrane protein</topology>
    </subcellularLocation>
</comment>
<organism evidence="6">
    <name type="scientific">Gordonia sp. Kb2</name>
    <dbReference type="NCBI Taxonomy" id="160824"/>
    <lineage>
        <taxon>Bacteria</taxon>
        <taxon>Bacillati</taxon>
        <taxon>Actinomycetota</taxon>
        <taxon>Actinomycetes</taxon>
        <taxon>Mycobacteriales</taxon>
        <taxon>Gordoniaceae</taxon>
        <taxon>Gordonia</taxon>
    </lineage>
</organism>
<dbReference type="PANTHER" id="PTHR33514:SF13">
    <property type="entry name" value="PROTEIN ABCI12, CHLOROPLASTIC"/>
    <property type="match status" value="1"/>
</dbReference>
<dbReference type="CDD" id="cd16914">
    <property type="entry name" value="EcfT"/>
    <property type="match status" value="1"/>
</dbReference>
<dbReference type="GO" id="GO:0005886">
    <property type="term" value="C:plasma membrane"/>
    <property type="evidence" value="ECO:0007669"/>
    <property type="project" value="TreeGrafter"/>
</dbReference>
<keyword evidence="2 5" id="KW-0812">Transmembrane</keyword>
<evidence type="ECO:0000256" key="4">
    <source>
        <dbReference type="ARBA" id="ARBA00023136"/>
    </source>
</evidence>
<protein>
    <recommendedName>
        <fullName evidence="7">Energy-coupling factor transporter transmembrane protein EcfT</fullName>
    </recommendedName>
</protein>
<feature type="transmembrane region" description="Helical" evidence="5">
    <location>
        <begin position="60"/>
        <end position="79"/>
    </location>
</feature>
<reference evidence="6" key="1">
    <citation type="thesis" date="2001" institute="Department of Institut fuer Mikrobiologie" country="Westfaelische Wilhelms-Universitaet Muenster, Muenster, Germany">
        <authorList>
            <person name="Berekaa M.M."/>
        </authorList>
    </citation>
    <scope>NUCLEOTIDE SEQUENCE</scope>
    <source>
        <strain evidence="6">Kb2</strain>
    </source>
</reference>
<evidence type="ECO:0008006" key="7">
    <source>
        <dbReference type="Google" id="ProtNLM"/>
    </source>
</evidence>
<evidence type="ECO:0000256" key="2">
    <source>
        <dbReference type="ARBA" id="ARBA00022692"/>
    </source>
</evidence>
<keyword evidence="4 5" id="KW-0472">Membrane</keyword>
<feature type="transmembrane region" description="Helical" evidence="5">
    <location>
        <begin position="116"/>
        <end position="137"/>
    </location>
</feature>
<evidence type="ECO:0000256" key="5">
    <source>
        <dbReference type="SAM" id="Phobius"/>
    </source>
</evidence>
<feature type="transmembrane region" description="Helical" evidence="5">
    <location>
        <begin position="244"/>
        <end position="263"/>
    </location>
</feature>
<proteinExistence type="predicted"/>
<dbReference type="AlphaFoldDB" id="Q8KJR7"/>
<dbReference type="Pfam" id="PF02361">
    <property type="entry name" value="CbiQ"/>
    <property type="match status" value="1"/>
</dbReference>
<sequence>MSHRSAVRLGRRCPMTMRTVPLRQVPGDSFVHRLWAGTKLVIVLILGIMTWVLPSWPALGMVAAIVILTALLAGIPLGAIPRPPWWFWGLIGIGVAFNASFAGLHGALIVLRAITLALVLVASSILVIWTTPMADVAPALARLMRPLRRLRLPVNEWAVAIALCMRGLPLLIEELAVLRAAHRLRPTAKGRSDHPSAEMGIMDLITAAMSSALRRSAEMAEAITARGGTGRLTAHPARPGRSDALALFVIVVACTVAVTVTLIL</sequence>
<dbReference type="PANTHER" id="PTHR33514">
    <property type="entry name" value="PROTEIN ABCI12, CHLOROPLASTIC"/>
    <property type="match status" value="1"/>
</dbReference>
<evidence type="ECO:0000256" key="1">
    <source>
        <dbReference type="ARBA" id="ARBA00004141"/>
    </source>
</evidence>
<evidence type="ECO:0000313" key="6">
    <source>
        <dbReference type="EMBL" id="CAC85368.1"/>
    </source>
</evidence>
<feature type="transmembrane region" description="Helical" evidence="5">
    <location>
        <begin position="34"/>
        <end position="53"/>
    </location>
</feature>
<name>Q8KJR7_9ACTN</name>